<accession>A0A5U9SZ03</accession>
<protein>
    <submittedName>
        <fullName evidence="1">Uncharacterized protein</fullName>
    </submittedName>
</protein>
<dbReference type="EMBL" id="AAGVJY010000038">
    <property type="protein sequence ID" value="EBS4098491.1"/>
    <property type="molecule type" value="Genomic_DNA"/>
</dbReference>
<organism evidence="1">
    <name type="scientific">Salmonella enterica subsp. enterica serovar Bareilly</name>
    <dbReference type="NCBI Taxonomy" id="58096"/>
    <lineage>
        <taxon>Bacteria</taxon>
        <taxon>Pseudomonadati</taxon>
        <taxon>Pseudomonadota</taxon>
        <taxon>Gammaproteobacteria</taxon>
        <taxon>Enterobacterales</taxon>
        <taxon>Enterobacteriaceae</taxon>
        <taxon>Salmonella</taxon>
    </lineage>
</organism>
<name>A0A5U9SZ03_SALET</name>
<proteinExistence type="predicted"/>
<evidence type="ECO:0000313" key="1">
    <source>
        <dbReference type="EMBL" id="EBS4098491.1"/>
    </source>
</evidence>
<sequence>MVRNNPITLKDNGGQVSFEKNYSDTGGGMVYGLATFRGKYIKKIEPDFSIENLKNGLLVIDKYNNALSLAITSRNIQCLSCTRDKKELKRSGSTIKIPGNIAEIVKEKYKNPNFMWDDYFSPGEENPKFNIQEIYNQVRKKYGKDYFHTYALSMMAGGIVPRLLWKRGSKLGIEMAAREHNTVHFVVEGINMVDVVFKNKRGGQSVTSSELRYAFRNRERLKGRLFFYNDGELILPPWESAPELWANYDNKRVQSCSNRHNAQRRGTIFPDTLGKCFSKR</sequence>
<dbReference type="Proteomes" id="UP000839659">
    <property type="component" value="Unassembled WGS sequence"/>
</dbReference>
<reference evidence="1" key="1">
    <citation type="submission" date="2018-06" db="EMBL/GenBank/DDBJ databases">
        <authorList>
            <person name="Ashton P.M."/>
            <person name="Dallman T."/>
            <person name="Nair S."/>
            <person name="De Pinna E."/>
            <person name="Peters T."/>
            <person name="Grant K."/>
        </authorList>
    </citation>
    <scope>NUCLEOTIDE SEQUENCE [LARGE SCALE GENOMIC DNA]</scope>
    <source>
        <strain evidence="1">374035</strain>
    </source>
</reference>
<gene>
    <name evidence="1" type="ORF">DPS53_25040</name>
</gene>
<comment type="caution">
    <text evidence="1">The sequence shown here is derived from an EMBL/GenBank/DDBJ whole genome shotgun (WGS) entry which is preliminary data.</text>
</comment>
<dbReference type="AlphaFoldDB" id="A0A5U9SZ03"/>